<dbReference type="Pfam" id="PF05199">
    <property type="entry name" value="GMC_oxred_C"/>
    <property type="match status" value="1"/>
</dbReference>
<proteinExistence type="inferred from homology"/>
<dbReference type="SUPFAM" id="SSF54373">
    <property type="entry name" value="FAD-linked reductases, C-terminal domain"/>
    <property type="match status" value="1"/>
</dbReference>
<evidence type="ECO:0000256" key="4">
    <source>
        <dbReference type="ARBA" id="ARBA00022827"/>
    </source>
</evidence>
<dbReference type="InterPro" id="IPR012132">
    <property type="entry name" value="GMC_OxRdtase"/>
</dbReference>
<keyword evidence="9" id="KW-1185">Reference proteome</keyword>
<dbReference type="Gene3D" id="3.50.50.60">
    <property type="entry name" value="FAD/NAD(P)-binding domain"/>
    <property type="match status" value="1"/>
</dbReference>
<keyword evidence="3 5" id="KW-0285">Flavoprotein</keyword>
<evidence type="ECO:0000256" key="3">
    <source>
        <dbReference type="ARBA" id="ARBA00022630"/>
    </source>
</evidence>
<dbReference type="Proteomes" id="UP001596484">
    <property type="component" value="Unassembled WGS sequence"/>
</dbReference>
<dbReference type="PANTHER" id="PTHR11552:SF147">
    <property type="entry name" value="CHOLINE DEHYDROGENASE, MITOCHONDRIAL"/>
    <property type="match status" value="1"/>
</dbReference>
<dbReference type="SUPFAM" id="SSF51905">
    <property type="entry name" value="FAD/NAD(P)-binding domain"/>
    <property type="match status" value="1"/>
</dbReference>
<feature type="domain" description="Glucose-methanol-choline oxidoreductase N-terminal" evidence="7">
    <location>
        <begin position="256"/>
        <end position="270"/>
    </location>
</feature>
<dbReference type="InterPro" id="IPR000172">
    <property type="entry name" value="GMC_OxRdtase_N"/>
</dbReference>
<dbReference type="EMBL" id="JBHTCS010000021">
    <property type="protein sequence ID" value="MFC7449727.1"/>
    <property type="molecule type" value="Genomic_DNA"/>
</dbReference>
<dbReference type="PANTHER" id="PTHR11552">
    <property type="entry name" value="GLUCOSE-METHANOL-CHOLINE GMC OXIDOREDUCTASE"/>
    <property type="match status" value="1"/>
</dbReference>
<evidence type="ECO:0000259" key="7">
    <source>
        <dbReference type="PROSITE" id="PS00624"/>
    </source>
</evidence>
<evidence type="ECO:0000313" key="8">
    <source>
        <dbReference type="EMBL" id="MFC7449727.1"/>
    </source>
</evidence>
<comment type="cofactor">
    <cofactor evidence="1">
        <name>FAD</name>
        <dbReference type="ChEBI" id="CHEBI:57692"/>
    </cofactor>
</comment>
<evidence type="ECO:0000256" key="2">
    <source>
        <dbReference type="ARBA" id="ARBA00010790"/>
    </source>
</evidence>
<feature type="domain" description="Glucose-methanol-choline oxidoreductase N-terminal" evidence="6">
    <location>
        <begin position="84"/>
        <end position="107"/>
    </location>
</feature>
<evidence type="ECO:0000259" key="6">
    <source>
        <dbReference type="PROSITE" id="PS00623"/>
    </source>
</evidence>
<dbReference type="InterPro" id="IPR007867">
    <property type="entry name" value="GMC_OxRtase_C"/>
</dbReference>
<sequence>MTQESSAADYVIVGAGSAGAALAGRLSNDPRNEVVLLEAGPRDKDKFIHIPAAFSKLFRSEVDWDYLTEPQPGLGGRSIYWPRGKMLGGSSSMNAMMWVRGFAADYDEWAELAGDSWSFANVVEYFRRFENVEDASAADDAGTTGPISVSHQRSPRPLTAAFLEAARQTGFPVERANTAAPEGFSQTMVTQKRGARWSTADAYLAPARKRANLTVLTEAAATRVLFEGSAAVGVEYVQGGVRRTVRARKEVVLAGGAINTPQLLMLSGIGDEQHLREHGIAVRHHLPEVGRNLTDHLVSMLGYRVESDSLFAAEKLPELVNYLVRRRGMLTSNVAEAYGFTRSREDLALPDLELIFGPAPFFDEGLVPATEHAAVIGTILLKPESRGEISLRSANHEDKPIIDPRYLSDSGGVDRRAMLEGLRVCEALASAPALKSRLGEMIRPAVASPTPVEDVLATALERTSHTLYHPTGTCRMGKDAASVVDPELRVRGVDRLRVADASIMPTIIRGHTHAPCVLIGEKAADLIGRSN</sequence>
<dbReference type="Gene3D" id="3.30.560.10">
    <property type="entry name" value="Glucose Oxidase, domain 3"/>
    <property type="match status" value="1"/>
</dbReference>
<evidence type="ECO:0000256" key="1">
    <source>
        <dbReference type="ARBA" id="ARBA00001974"/>
    </source>
</evidence>
<accession>A0ABW2S0T5</accession>
<reference evidence="9" key="1">
    <citation type="journal article" date="2019" name="Int. J. Syst. Evol. Microbiol.">
        <title>The Global Catalogue of Microorganisms (GCM) 10K type strain sequencing project: providing services to taxonomists for standard genome sequencing and annotation.</title>
        <authorList>
            <consortium name="The Broad Institute Genomics Platform"/>
            <consortium name="The Broad Institute Genome Sequencing Center for Infectious Disease"/>
            <person name="Wu L."/>
            <person name="Ma J."/>
        </authorList>
    </citation>
    <scope>NUCLEOTIDE SEQUENCE [LARGE SCALE GENOMIC DNA]</scope>
    <source>
        <strain evidence="9">ICMP 19430</strain>
    </source>
</reference>
<evidence type="ECO:0000313" key="9">
    <source>
        <dbReference type="Proteomes" id="UP001596484"/>
    </source>
</evidence>
<protein>
    <submittedName>
        <fullName evidence="8">GMC family oxidoreductase</fullName>
    </submittedName>
</protein>
<organism evidence="8 9">
    <name type="scientific">Rhodococcus daqingensis</name>
    <dbReference type="NCBI Taxonomy" id="2479363"/>
    <lineage>
        <taxon>Bacteria</taxon>
        <taxon>Bacillati</taxon>
        <taxon>Actinomycetota</taxon>
        <taxon>Actinomycetes</taxon>
        <taxon>Mycobacteriales</taxon>
        <taxon>Nocardiaceae</taxon>
        <taxon>Rhodococcus</taxon>
    </lineage>
</organism>
<keyword evidence="4 5" id="KW-0274">FAD</keyword>
<dbReference type="RefSeq" id="WP_378407015.1">
    <property type="nucleotide sequence ID" value="NZ_JBHTCS010000021.1"/>
</dbReference>
<dbReference type="PROSITE" id="PS00623">
    <property type="entry name" value="GMC_OXRED_1"/>
    <property type="match status" value="1"/>
</dbReference>
<comment type="similarity">
    <text evidence="2 5">Belongs to the GMC oxidoreductase family.</text>
</comment>
<name>A0ABW2S0T5_9NOCA</name>
<dbReference type="PIRSF" id="PIRSF000137">
    <property type="entry name" value="Alcohol_oxidase"/>
    <property type="match status" value="1"/>
</dbReference>
<dbReference type="PROSITE" id="PS00624">
    <property type="entry name" value="GMC_OXRED_2"/>
    <property type="match status" value="1"/>
</dbReference>
<comment type="caution">
    <text evidence="8">The sequence shown here is derived from an EMBL/GenBank/DDBJ whole genome shotgun (WGS) entry which is preliminary data.</text>
</comment>
<evidence type="ECO:0000256" key="5">
    <source>
        <dbReference type="RuleBase" id="RU003968"/>
    </source>
</evidence>
<gene>
    <name evidence="8" type="ORF">ACFQS9_17665</name>
</gene>
<dbReference type="InterPro" id="IPR036188">
    <property type="entry name" value="FAD/NAD-bd_sf"/>
</dbReference>
<dbReference type="Pfam" id="PF00732">
    <property type="entry name" value="GMC_oxred_N"/>
    <property type="match status" value="1"/>
</dbReference>